<dbReference type="EMBL" id="SGBB01000004">
    <property type="protein sequence ID" value="RZD18950.1"/>
    <property type="molecule type" value="Genomic_DNA"/>
</dbReference>
<sequence>MEEIKKSEDYMNMSLSISPEKYFDSRFDGQEKLFTEKFNGQKAQFDERFNCKLELQHFFTL</sequence>
<name>A0A519BNV8_9DELT</name>
<protein>
    <submittedName>
        <fullName evidence="1">Uncharacterized protein</fullName>
    </submittedName>
</protein>
<comment type="caution">
    <text evidence="1">The sequence shown here is derived from an EMBL/GenBank/DDBJ whole genome shotgun (WGS) entry which is preliminary data.</text>
</comment>
<dbReference type="Proteomes" id="UP000319296">
    <property type="component" value="Unassembled WGS sequence"/>
</dbReference>
<dbReference type="AlphaFoldDB" id="A0A519BNV8"/>
<reference evidence="1 2" key="1">
    <citation type="journal article" date="2019" name="ISME J.">
        <title>Insights into ecological role of a new deltaproteobacterial order Candidatus Acidulodesulfobacterales by metagenomics and metatranscriptomics.</title>
        <authorList>
            <person name="Tan S."/>
            <person name="Liu J."/>
            <person name="Fang Y."/>
            <person name="Hedlund B.P."/>
            <person name="Lian Z.H."/>
            <person name="Huang L.Y."/>
            <person name="Li J.T."/>
            <person name="Huang L.N."/>
            <person name="Li W.J."/>
            <person name="Jiang H.C."/>
            <person name="Dong H.L."/>
            <person name="Shu W.S."/>
        </authorList>
    </citation>
    <scope>NUCLEOTIDE SEQUENCE [LARGE SCALE GENOMIC DNA]</scope>
    <source>
        <strain evidence="1">AP1</strain>
    </source>
</reference>
<proteinExistence type="predicted"/>
<accession>A0A519BNV8</accession>
<organism evidence="1 2">
    <name type="scientific">Candidatus Acididesulfobacter diazotrophicus</name>
    <dbReference type="NCBI Taxonomy" id="2597226"/>
    <lineage>
        <taxon>Bacteria</taxon>
        <taxon>Deltaproteobacteria</taxon>
        <taxon>Candidatus Acidulodesulfobacterales</taxon>
        <taxon>Candidatus Acididesulfobacter</taxon>
    </lineage>
</organism>
<evidence type="ECO:0000313" key="2">
    <source>
        <dbReference type="Proteomes" id="UP000319296"/>
    </source>
</evidence>
<gene>
    <name evidence="1" type="ORF">EVG15_03830</name>
</gene>
<evidence type="ECO:0000313" key="1">
    <source>
        <dbReference type="EMBL" id="RZD18950.1"/>
    </source>
</evidence>